<sequence length="222" mass="25667">MNFEQLKTRHRTLREHSPSNLNLRVHRALSWLQRAEMAEDEDEDEDGRFIFLWIAFNAAYATEIDDDRRLSEQETFKGFLEKLCVLDEHKQIEQLVWQEFSGSIRMLLDTPFVLQSFWDYHSGKISEAQWKDRLAQGKKMATLALASGNTPQLLGVVFNRLYTLRNQLIHGGATWNSSVNRKQLKDCANLLGKLVPVIIELMMAHPDTLWGDACYPVVEMTG</sequence>
<reference evidence="1" key="1">
    <citation type="submission" date="2021-07" db="EMBL/GenBank/DDBJ databases">
        <title>Draft genome sequence of carbapenem-resistant Aeromonas spp. in Japan.</title>
        <authorList>
            <person name="Maehana S."/>
            <person name="Suzuki M."/>
            <person name="Kitasato H."/>
        </authorList>
    </citation>
    <scope>NUCLEOTIDE SEQUENCE</scope>
    <source>
        <strain evidence="1">KAM343</strain>
    </source>
</reference>
<gene>
    <name evidence="1" type="ORF">KAM343_38650</name>
</gene>
<evidence type="ECO:0000313" key="1">
    <source>
        <dbReference type="EMBL" id="GJA43069.1"/>
    </source>
</evidence>
<dbReference type="EMBL" id="BPNI01000122">
    <property type="protein sequence ID" value="GJA43069.1"/>
    <property type="molecule type" value="Genomic_DNA"/>
</dbReference>
<protein>
    <recommendedName>
        <fullName evidence="3">Apea-like HEPN domain-containing protein</fullName>
    </recommendedName>
</protein>
<organism evidence="1 2">
    <name type="scientific">Aeromonas caviae</name>
    <name type="common">Aeromonas punctata</name>
    <dbReference type="NCBI Taxonomy" id="648"/>
    <lineage>
        <taxon>Bacteria</taxon>
        <taxon>Pseudomonadati</taxon>
        <taxon>Pseudomonadota</taxon>
        <taxon>Gammaproteobacteria</taxon>
        <taxon>Aeromonadales</taxon>
        <taxon>Aeromonadaceae</taxon>
        <taxon>Aeromonas</taxon>
    </lineage>
</organism>
<evidence type="ECO:0000313" key="2">
    <source>
        <dbReference type="Proteomes" id="UP000886939"/>
    </source>
</evidence>
<accession>A0AAV4YPR4</accession>
<name>A0AAV4YPR4_AERCA</name>
<evidence type="ECO:0008006" key="3">
    <source>
        <dbReference type="Google" id="ProtNLM"/>
    </source>
</evidence>
<comment type="caution">
    <text evidence="1">The sequence shown here is derived from an EMBL/GenBank/DDBJ whole genome shotgun (WGS) entry which is preliminary data.</text>
</comment>
<proteinExistence type="predicted"/>
<dbReference type="RefSeq" id="WP_104452551.1">
    <property type="nucleotide sequence ID" value="NZ_AP024136.1"/>
</dbReference>
<dbReference type="Proteomes" id="UP000886939">
    <property type="component" value="Unassembled WGS sequence"/>
</dbReference>
<dbReference type="AlphaFoldDB" id="A0AAV4YPR4"/>